<dbReference type="Proteomes" id="UP001240236">
    <property type="component" value="Unassembled WGS sequence"/>
</dbReference>
<keyword evidence="3" id="KW-1185">Reference proteome</keyword>
<name>A0AAE3W7N6_9ACTN</name>
<dbReference type="AlphaFoldDB" id="A0AAE3W7N6"/>
<comment type="caution">
    <text evidence="2">The sequence shown here is derived from an EMBL/GenBank/DDBJ whole genome shotgun (WGS) entry which is preliminary data.</text>
</comment>
<sequence length="362" mass="39061">MYEQPPTDRDLRRERLGTRIALISATLTVAAVVVTGVIVARDAPGLIEITDGEPETGRLAVPGDAVAQGLAAPPFSYTFHGYTAGGLKVSEPMLVTPGYQEAWIRRPYELIELTDDDGEVIDSRPGYDALLTVYRPGVYDPARYLDQEKITVRGRDGFWTENVPYQREFVDEQPRPGVAWQYADDAWAVISMIAAEPYPRGDLLAVAEGLTMTAPYPATTPIDLVTVPDGFTLTSGGTVDDWPLSVSEQMGSIRLTAQRPEYRGLTMPVDVLESGVPTIAVRLVDARWSPHAAATTPGSPATCVDGNTCVKLTADGRWLVEGHAPPVAEVGPELLERVVDDTVLANVPDHGSWFPLIGAAAP</sequence>
<organism evidence="2 3">
    <name type="scientific">Catenuloplanes indicus</name>
    <dbReference type="NCBI Taxonomy" id="137267"/>
    <lineage>
        <taxon>Bacteria</taxon>
        <taxon>Bacillati</taxon>
        <taxon>Actinomycetota</taxon>
        <taxon>Actinomycetes</taxon>
        <taxon>Micromonosporales</taxon>
        <taxon>Micromonosporaceae</taxon>
        <taxon>Catenuloplanes</taxon>
    </lineage>
</organism>
<dbReference type="EMBL" id="JAUSUZ010000001">
    <property type="protein sequence ID" value="MDQ0371006.1"/>
    <property type="molecule type" value="Genomic_DNA"/>
</dbReference>
<evidence type="ECO:0000313" key="2">
    <source>
        <dbReference type="EMBL" id="MDQ0371006.1"/>
    </source>
</evidence>
<reference evidence="2 3" key="1">
    <citation type="submission" date="2023-07" db="EMBL/GenBank/DDBJ databases">
        <title>Sequencing the genomes of 1000 actinobacteria strains.</title>
        <authorList>
            <person name="Klenk H.-P."/>
        </authorList>
    </citation>
    <scope>NUCLEOTIDE SEQUENCE [LARGE SCALE GENOMIC DNA]</scope>
    <source>
        <strain evidence="2 3">DSM 44709</strain>
    </source>
</reference>
<proteinExistence type="predicted"/>
<accession>A0AAE3W7N6</accession>
<protein>
    <submittedName>
        <fullName evidence="2">Uncharacterized protein</fullName>
    </submittedName>
</protein>
<keyword evidence="1" id="KW-0812">Transmembrane</keyword>
<dbReference type="RefSeq" id="WP_307247429.1">
    <property type="nucleotide sequence ID" value="NZ_JAUSUZ010000001.1"/>
</dbReference>
<evidence type="ECO:0000313" key="3">
    <source>
        <dbReference type="Proteomes" id="UP001240236"/>
    </source>
</evidence>
<feature type="transmembrane region" description="Helical" evidence="1">
    <location>
        <begin position="20"/>
        <end position="40"/>
    </location>
</feature>
<keyword evidence="1" id="KW-0472">Membrane</keyword>
<evidence type="ECO:0000256" key="1">
    <source>
        <dbReference type="SAM" id="Phobius"/>
    </source>
</evidence>
<keyword evidence="1" id="KW-1133">Transmembrane helix</keyword>
<gene>
    <name evidence="2" type="ORF">J2S42_007675</name>
</gene>